<dbReference type="AlphaFoldDB" id="A0A6M6E6W3"/>
<protein>
    <submittedName>
        <fullName evidence="1">Uncharacterized protein</fullName>
    </submittedName>
</protein>
<accession>A0A6M6E6W3</accession>
<dbReference type="EMBL" id="CP045273">
    <property type="protein sequence ID" value="QJX80328.1"/>
    <property type="molecule type" value="Genomic_DNA"/>
</dbReference>
<gene>
    <name evidence="1" type="ORF">FDZ14_30010</name>
</gene>
<dbReference type="Proteomes" id="UP000501076">
    <property type="component" value="Plasmid pFDU301A"/>
</dbReference>
<evidence type="ECO:0000313" key="1">
    <source>
        <dbReference type="EMBL" id="QJX80328.1"/>
    </source>
</evidence>
<organism evidence="1 2">
    <name type="scientific">Priestia megaterium</name>
    <name type="common">Bacillus megaterium</name>
    <dbReference type="NCBI Taxonomy" id="1404"/>
    <lineage>
        <taxon>Bacteria</taxon>
        <taxon>Bacillati</taxon>
        <taxon>Bacillota</taxon>
        <taxon>Bacilli</taxon>
        <taxon>Bacillales</taxon>
        <taxon>Bacillaceae</taxon>
        <taxon>Priestia</taxon>
    </lineage>
</organism>
<geneLocation type="plasmid" evidence="2">
    <name>pfdu301a</name>
</geneLocation>
<dbReference type="RefSeq" id="WP_171778312.1">
    <property type="nucleotide sequence ID" value="NZ_CP045273.1"/>
</dbReference>
<reference evidence="1 2" key="1">
    <citation type="submission" date="2019-10" db="EMBL/GenBank/DDBJ databases">
        <title>Complete genome sequences for adaption low water activity.</title>
        <authorList>
            <person name="Zhao L."/>
            <person name="Zhong J."/>
        </authorList>
    </citation>
    <scope>NUCLEOTIDE SEQUENCE [LARGE SCALE GENOMIC DNA]</scope>
    <source>
        <strain evidence="1 2">FDU301</strain>
        <plasmid evidence="2">pfdu301a</plasmid>
    </source>
</reference>
<proteinExistence type="predicted"/>
<name>A0A6M6E6W3_PRIMG</name>
<sequence>MRINKSYNHLSELCYKYQQNKLYGEEVPNSILLKSQKRFNFLTEEKVIAYLDTTILGSGKNGIYFTDYGIRYRSLGGKPGSISWEDFANVNDISVYNNVEVNFDHEKVFLLGGGSDYPTMLFIELLVSIRDYLREYSIESLLKEHSLPAYTTTNEIKNTCTLFEKYDKAFEINNGLVVGEHISEKTNEKLREHFNIPTDNHIIAFLSTFFPFKKMDGIIISGEGIYFKETFVSLYYPWYVFRKLPLHLSLDDLIIGKNNIFHLMHCNMDNPEVLLFLRNLQQCVHLMHKDFATSLNDA</sequence>
<evidence type="ECO:0000313" key="2">
    <source>
        <dbReference type="Proteomes" id="UP000501076"/>
    </source>
</evidence>
<keyword evidence="1" id="KW-0614">Plasmid</keyword>